<reference evidence="1" key="2">
    <citation type="submission" date="2020-09" db="EMBL/GenBank/DDBJ databases">
        <authorList>
            <person name="Sun Q."/>
            <person name="Zhou Y."/>
        </authorList>
    </citation>
    <scope>NUCLEOTIDE SEQUENCE</scope>
    <source>
        <strain evidence="1">CGMCC 1.3617</strain>
    </source>
</reference>
<name>A0A917KNZ4_9PROT</name>
<comment type="caution">
    <text evidence="1">The sequence shown here is derived from an EMBL/GenBank/DDBJ whole genome shotgun (WGS) entry which is preliminary data.</text>
</comment>
<dbReference type="AlphaFoldDB" id="A0A917KNZ4"/>
<gene>
    <name evidence="1" type="ORF">GCM10011320_32300</name>
</gene>
<proteinExistence type="predicted"/>
<evidence type="ECO:0000313" key="2">
    <source>
        <dbReference type="Proteomes" id="UP000661507"/>
    </source>
</evidence>
<reference evidence="1" key="1">
    <citation type="journal article" date="2014" name="Int. J. Syst. Evol. Microbiol.">
        <title>Complete genome sequence of Corynebacterium casei LMG S-19264T (=DSM 44701T), isolated from a smear-ripened cheese.</title>
        <authorList>
            <consortium name="US DOE Joint Genome Institute (JGI-PGF)"/>
            <person name="Walter F."/>
            <person name="Albersmeier A."/>
            <person name="Kalinowski J."/>
            <person name="Ruckert C."/>
        </authorList>
    </citation>
    <scope>NUCLEOTIDE SEQUENCE</scope>
    <source>
        <strain evidence="1">CGMCC 1.3617</strain>
    </source>
</reference>
<sequence>MKFPGPAREFHISSDPAEGSPLWTARMTFADDPALADRVAMLGVRQRWAGESDCAPLSPDEQAEHDAGEQAIRASITRRLRGGELIARGIPDGRIQYEVIPPEAWRDVTVDWWESVIAVHGVEVRGIIVSPRPEAMEGAPGKLKSAASRGRGRSYAEADAPLVEEAVALLIQGKATGAQNAARAVADRAKGDSKGESKVDRLTLRIQSRLKEIGRQPR</sequence>
<dbReference type="EMBL" id="BMKW01000007">
    <property type="protein sequence ID" value="GGJ22628.1"/>
    <property type="molecule type" value="Genomic_DNA"/>
</dbReference>
<dbReference type="Proteomes" id="UP000661507">
    <property type="component" value="Unassembled WGS sequence"/>
</dbReference>
<accession>A0A917KNZ4</accession>
<protein>
    <submittedName>
        <fullName evidence="1">Uncharacterized protein</fullName>
    </submittedName>
</protein>
<organism evidence="1 2">
    <name type="scientific">Neoroseomonas lacus</name>
    <dbReference type="NCBI Taxonomy" id="287609"/>
    <lineage>
        <taxon>Bacteria</taxon>
        <taxon>Pseudomonadati</taxon>
        <taxon>Pseudomonadota</taxon>
        <taxon>Alphaproteobacteria</taxon>
        <taxon>Acetobacterales</taxon>
        <taxon>Acetobacteraceae</taxon>
        <taxon>Neoroseomonas</taxon>
    </lineage>
</organism>
<keyword evidence="2" id="KW-1185">Reference proteome</keyword>
<evidence type="ECO:0000313" key="1">
    <source>
        <dbReference type="EMBL" id="GGJ22628.1"/>
    </source>
</evidence>